<dbReference type="Gene3D" id="3.40.1190.20">
    <property type="match status" value="1"/>
</dbReference>
<dbReference type="PANTHER" id="PTHR12592:SF0">
    <property type="entry name" value="ATP-DEPENDENT (S)-NAD(P)H-HYDRATE DEHYDRATASE"/>
    <property type="match status" value="1"/>
</dbReference>
<comment type="catalytic activity">
    <reaction evidence="16 17 19">
        <text>(6S)-NADPHX + ADP = AMP + phosphate + NADPH + H(+)</text>
        <dbReference type="Rhea" id="RHEA:32235"/>
        <dbReference type="ChEBI" id="CHEBI:15378"/>
        <dbReference type="ChEBI" id="CHEBI:43474"/>
        <dbReference type="ChEBI" id="CHEBI:57783"/>
        <dbReference type="ChEBI" id="CHEBI:64076"/>
        <dbReference type="ChEBI" id="CHEBI:456215"/>
        <dbReference type="ChEBI" id="CHEBI:456216"/>
        <dbReference type="EC" id="4.2.1.136"/>
    </reaction>
</comment>
<evidence type="ECO:0000313" key="23">
    <source>
        <dbReference type="EMBL" id="SFK75291.1"/>
    </source>
</evidence>
<feature type="binding site" evidence="18">
    <location>
        <begin position="124"/>
        <end position="130"/>
    </location>
    <ligand>
        <name>(6S)-NADPHX</name>
        <dbReference type="ChEBI" id="CHEBI:64076"/>
    </ligand>
</feature>
<keyword evidence="13" id="KW-0511">Multifunctional enzyme</keyword>
<dbReference type="Pfam" id="PF03853">
    <property type="entry name" value="YjeF_N"/>
    <property type="match status" value="1"/>
</dbReference>
<dbReference type="CDD" id="cd01171">
    <property type="entry name" value="YXKO-related"/>
    <property type="match status" value="1"/>
</dbReference>
<evidence type="ECO:0000256" key="16">
    <source>
        <dbReference type="ARBA" id="ARBA00049209"/>
    </source>
</evidence>
<dbReference type="OrthoDB" id="9806925at2"/>
<keyword evidence="10 17" id="KW-0520">NAD</keyword>
<keyword evidence="6 17" id="KW-0547">Nucleotide-binding</keyword>
<comment type="catalytic activity">
    <reaction evidence="2 18 19">
        <text>(6R)-NADPHX = (6S)-NADPHX</text>
        <dbReference type="Rhea" id="RHEA:32227"/>
        <dbReference type="ChEBI" id="CHEBI:64076"/>
        <dbReference type="ChEBI" id="CHEBI:64077"/>
        <dbReference type="EC" id="5.1.99.6"/>
    </reaction>
</comment>
<dbReference type="PROSITE" id="PS51385">
    <property type="entry name" value="YJEF_N"/>
    <property type="match status" value="1"/>
</dbReference>
<evidence type="ECO:0000256" key="5">
    <source>
        <dbReference type="ARBA" id="ARBA00022723"/>
    </source>
</evidence>
<evidence type="ECO:0000256" key="3">
    <source>
        <dbReference type="ARBA" id="ARBA00006001"/>
    </source>
</evidence>
<reference evidence="24" key="2">
    <citation type="submission" date="2015-04" db="EMBL/GenBank/DDBJ databases">
        <title>Complete genome sequence of Salinicoccus halodurans strain H3B36, isolated from the Qaidam basin of China.</title>
        <authorList>
            <person name="Ma Y."/>
            <person name="Jiang K."/>
            <person name="Xue Y."/>
        </authorList>
    </citation>
    <scope>NUCLEOTIDE SEQUENCE [LARGE SCALE GENOMIC DNA]</scope>
    <source>
        <strain evidence="24">H3B36</strain>
    </source>
</reference>
<dbReference type="GO" id="GO:0046496">
    <property type="term" value="P:nicotinamide nucleotide metabolic process"/>
    <property type="evidence" value="ECO:0007669"/>
    <property type="project" value="UniProtKB-UniRule"/>
</dbReference>
<organism evidence="23 25">
    <name type="scientific">Salinicoccus halodurans</name>
    <dbReference type="NCBI Taxonomy" id="407035"/>
    <lineage>
        <taxon>Bacteria</taxon>
        <taxon>Bacillati</taxon>
        <taxon>Bacillota</taxon>
        <taxon>Bacilli</taxon>
        <taxon>Bacillales</taxon>
        <taxon>Staphylococcaceae</taxon>
        <taxon>Salinicoccus</taxon>
    </lineage>
</organism>
<evidence type="ECO:0000256" key="13">
    <source>
        <dbReference type="ARBA" id="ARBA00023268"/>
    </source>
</evidence>
<keyword evidence="5 18" id="KW-0479">Metal-binding</keyword>
<dbReference type="InterPro" id="IPR036652">
    <property type="entry name" value="YjeF_N_dom_sf"/>
</dbReference>
<dbReference type="RefSeq" id="WP_046789059.1">
    <property type="nucleotide sequence ID" value="NZ_CP011366.1"/>
</dbReference>
<feature type="binding site" evidence="17">
    <location>
        <begin position="403"/>
        <end position="407"/>
    </location>
    <ligand>
        <name>AMP</name>
        <dbReference type="ChEBI" id="CHEBI:456215"/>
    </ligand>
</feature>
<feature type="binding site" evidence="18">
    <location>
        <position position="57"/>
    </location>
    <ligand>
        <name>K(+)</name>
        <dbReference type="ChEBI" id="CHEBI:29103"/>
    </ligand>
</feature>
<feature type="binding site" evidence="18">
    <location>
        <begin position="56"/>
        <end position="60"/>
    </location>
    <ligand>
        <name>(6S)-NADPHX</name>
        <dbReference type="ChEBI" id="CHEBI:64076"/>
    </ligand>
</feature>
<feature type="binding site" evidence="17">
    <location>
        <position position="315"/>
    </location>
    <ligand>
        <name>(6S)-NADPHX</name>
        <dbReference type="ChEBI" id="CHEBI:64076"/>
    </ligand>
</feature>
<evidence type="ECO:0000256" key="8">
    <source>
        <dbReference type="ARBA" id="ARBA00022857"/>
    </source>
</evidence>
<feature type="domain" description="YjeF C-terminal" evidence="20">
    <location>
        <begin position="221"/>
        <end position="493"/>
    </location>
</feature>
<evidence type="ECO:0000259" key="20">
    <source>
        <dbReference type="PROSITE" id="PS51383"/>
    </source>
</evidence>
<evidence type="ECO:0000256" key="9">
    <source>
        <dbReference type="ARBA" id="ARBA00022958"/>
    </source>
</evidence>
<dbReference type="InterPro" id="IPR030677">
    <property type="entry name" value="Nnr"/>
</dbReference>
<dbReference type="EMBL" id="FOTB01000003">
    <property type="protein sequence ID" value="SFK75291.1"/>
    <property type="molecule type" value="Genomic_DNA"/>
</dbReference>
<dbReference type="InterPro" id="IPR000631">
    <property type="entry name" value="CARKD"/>
</dbReference>
<evidence type="ECO:0000313" key="22">
    <source>
        <dbReference type="EMBL" id="AKG72863.1"/>
    </source>
</evidence>
<dbReference type="GO" id="GO:0052855">
    <property type="term" value="F:ADP-dependent NAD(P)H-hydrate dehydratase activity"/>
    <property type="evidence" value="ECO:0007669"/>
    <property type="project" value="UniProtKB-UniRule"/>
</dbReference>
<dbReference type="KEGG" id="shv:AAT16_00675"/>
<reference evidence="23 25" key="3">
    <citation type="submission" date="2016-10" db="EMBL/GenBank/DDBJ databases">
        <authorList>
            <person name="Varghese N."/>
            <person name="Submissions S."/>
        </authorList>
    </citation>
    <scope>NUCLEOTIDE SEQUENCE [LARGE SCALE GENOMIC DNA]</scope>
    <source>
        <strain evidence="23 25">CGMCC 1.6501</strain>
    </source>
</reference>
<dbReference type="NCBIfam" id="TIGR00196">
    <property type="entry name" value="yjeF_cterm"/>
    <property type="match status" value="1"/>
</dbReference>
<comment type="similarity">
    <text evidence="4 19">In the C-terminal section; belongs to the NnrD/CARKD family.</text>
</comment>
<evidence type="ECO:0000256" key="7">
    <source>
        <dbReference type="ARBA" id="ARBA00022840"/>
    </source>
</evidence>
<feature type="binding site" evidence="18">
    <location>
        <position position="153"/>
    </location>
    <ligand>
        <name>(6S)-NADPHX</name>
        <dbReference type="ChEBI" id="CHEBI:64076"/>
    </ligand>
</feature>
<accession>A0A0F7HJE0</accession>
<keyword evidence="8 17" id="KW-0521">NADP</keyword>
<comment type="similarity">
    <text evidence="18">Belongs to the NnrE/AIBP family.</text>
</comment>
<dbReference type="EC" id="5.1.99.6" evidence="19"/>
<comment type="subunit">
    <text evidence="17">Homotetramer.</text>
</comment>
<dbReference type="HAMAP" id="MF_01966">
    <property type="entry name" value="NADHX_epimerase"/>
    <property type="match status" value="1"/>
</dbReference>
<comment type="function">
    <text evidence="18">Catalyzes the epimerization of the S- and R-forms of NAD(P)HX, a damaged form of NAD(P)H that is a result of enzymatic or heat-dependent hydration. This is a prerequisite for the S-specific NAD(P)H-hydrate dehydratase to allow the repair of both epimers of NAD(P)HX.</text>
</comment>
<feature type="domain" description="YjeF N-terminal" evidence="21">
    <location>
        <begin position="9"/>
        <end position="210"/>
    </location>
</feature>
<dbReference type="GO" id="GO:0046872">
    <property type="term" value="F:metal ion binding"/>
    <property type="evidence" value="ECO:0007669"/>
    <property type="project" value="UniProtKB-UniRule"/>
</dbReference>
<comment type="function">
    <text evidence="17">Catalyzes the dehydration of the S-form of NAD(P)HX at the expense of ADP, which is converted to AMP. Together with NAD(P)HX epimerase, which catalyzes the epimerization of the S- and R-forms, the enzyme allows the repair of both epimers of NAD(P)HX, a damaged form of NAD(P)H that is a result of enzymatic or heat-dependent hydration.</text>
</comment>
<feature type="binding site" evidence="18">
    <location>
        <position position="135"/>
    </location>
    <ligand>
        <name>(6S)-NADPHX</name>
        <dbReference type="ChEBI" id="CHEBI:64076"/>
    </ligand>
</feature>
<gene>
    <name evidence="17" type="primary">nnrD</name>
    <name evidence="18" type="synonym">nnrE</name>
    <name evidence="22" type="ORF">AAT16_00675</name>
    <name evidence="23" type="ORF">SAMN05216235_1502</name>
</gene>
<evidence type="ECO:0000256" key="17">
    <source>
        <dbReference type="HAMAP-Rule" id="MF_01965"/>
    </source>
</evidence>
<comment type="cofactor">
    <cofactor evidence="17">
        <name>Mg(2+)</name>
        <dbReference type="ChEBI" id="CHEBI:18420"/>
    </cofactor>
</comment>
<dbReference type="HAMAP" id="MF_01965">
    <property type="entry name" value="NADHX_dehydratase"/>
    <property type="match status" value="1"/>
</dbReference>
<evidence type="ECO:0000256" key="15">
    <source>
        <dbReference type="ARBA" id="ARBA00048238"/>
    </source>
</evidence>
<evidence type="ECO:0000256" key="14">
    <source>
        <dbReference type="ARBA" id="ARBA00025153"/>
    </source>
</evidence>
<dbReference type="Proteomes" id="UP000183090">
    <property type="component" value="Unassembled WGS sequence"/>
</dbReference>
<comment type="cofactor">
    <cofactor evidence="18 19">
        <name>K(+)</name>
        <dbReference type="ChEBI" id="CHEBI:29103"/>
    </cofactor>
    <text evidence="18 19">Binds 1 potassium ion per subunit.</text>
</comment>
<keyword evidence="11 18" id="KW-0413">Isomerase</keyword>
<dbReference type="GO" id="GO:0005524">
    <property type="term" value="F:ATP binding"/>
    <property type="evidence" value="ECO:0007669"/>
    <property type="project" value="UniProtKB-UniRule"/>
</dbReference>
<dbReference type="GO" id="GO:0052856">
    <property type="term" value="F:NAD(P)HX epimerase activity"/>
    <property type="evidence" value="ECO:0007669"/>
    <property type="project" value="UniProtKB-UniRule"/>
</dbReference>
<feature type="binding site" evidence="18">
    <location>
        <position position="156"/>
    </location>
    <ligand>
        <name>K(+)</name>
        <dbReference type="ChEBI" id="CHEBI:29103"/>
    </ligand>
</feature>
<evidence type="ECO:0000256" key="19">
    <source>
        <dbReference type="PIRNR" id="PIRNR017184"/>
    </source>
</evidence>
<feature type="binding site" evidence="18">
    <location>
        <position position="120"/>
    </location>
    <ligand>
        <name>K(+)</name>
        <dbReference type="ChEBI" id="CHEBI:29103"/>
    </ligand>
</feature>
<comment type="catalytic activity">
    <reaction evidence="1 18 19">
        <text>(6R)-NADHX = (6S)-NADHX</text>
        <dbReference type="Rhea" id="RHEA:32215"/>
        <dbReference type="ChEBI" id="CHEBI:64074"/>
        <dbReference type="ChEBI" id="CHEBI:64075"/>
        <dbReference type="EC" id="5.1.99.6"/>
    </reaction>
</comment>
<dbReference type="EC" id="4.2.1.136" evidence="19"/>
<feature type="binding site" evidence="17">
    <location>
        <position position="433"/>
    </location>
    <ligand>
        <name>(6S)-NADPHX</name>
        <dbReference type="ChEBI" id="CHEBI:64076"/>
    </ligand>
</feature>
<dbReference type="SUPFAM" id="SSF53613">
    <property type="entry name" value="Ribokinase-like"/>
    <property type="match status" value="1"/>
</dbReference>
<dbReference type="InterPro" id="IPR029056">
    <property type="entry name" value="Ribokinase-like"/>
</dbReference>
<name>A0A0F7HJE0_9STAP</name>
<keyword evidence="9 18" id="KW-0630">Potassium</keyword>
<evidence type="ECO:0000256" key="12">
    <source>
        <dbReference type="ARBA" id="ARBA00023239"/>
    </source>
</evidence>
<comment type="function">
    <text evidence="14 19">Bifunctional enzyme that catalyzes the epimerization of the S- and R-forms of NAD(P)HX and the dehydration of the S-form of NAD(P)HX at the expense of ADP, which is converted to AMP. This allows the repair of both epimers of NAD(P)HX, a damaged form of NAD(P)H that is a result of enzymatic or heat-dependent hydration.</text>
</comment>
<keyword evidence="12 17" id="KW-0456">Lyase</keyword>
<dbReference type="Pfam" id="PF01256">
    <property type="entry name" value="Carb_kinase"/>
    <property type="match status" value="1"/>
</dbReference>
<sequence length="499" mass="53684">MRVVTGGEMKNIEQFTMDHLGFDGRILMENAGRAVAGRLMEDYHGRKFTVLIGSGNNGGDGFVTARTLLEAEYDVTVYVAPDENKIRGDAKYHKTIFEKSGFEWEPYKNGVLEYADIIVDAMLGTGMHGELREPYSKILKDVADSGKAVVSVDLPSGVTGEEGAVPELALKADHTIMLQQPKMSCYLYPARNHYGKTETMQIGIPKTVLDEVLHSRRYEWTFADTLNHWPRRASSSHKGSHGKVGIIAGSEMMPGAAVLSAGAAVKSGAGLTTVNTVKAAIPIIASHVPEVTFFNREEELKLFYKEKDAVAVGPGMGVGSAGQETVVDLIDNFDGPLLIDADGLDSFQDILSLVRTRKAPLIITPHPGEMAKLIDSTPAKVNQNRFEIAEEYAYKNGIYVVLKGPCTIVATPAGESFVNASGNAGLAKGGSGDILTGMILSFLARYGDIQAAVSSAVYMHGHTADHLLEKGVAIESMTASGIVAHLETTFHLNDEKPGQ</sequence>
<evidence type="ECO:0000313" key="24">
    <source>
        <dbReference type="Proteomes" id="UP000034029"/>
    </source>
</evidence>
<keyword evidence="7 17" id="KW-0067">ATP-binding</keyword>
<dbReference type="Proteomes" id="UP000034029">
    <property type="component" value="Chromosome"/>
</dbReference>
<evidence type="ECO:0000256" key="1">
    <source>
        <dbReference type="ARBA" id="ARBA00000013"/>
    </source>
</evidence>
<comment type="catalytic activity">
    <reaction evidence="15 17 19">
        <text>(6S)-NADHX + ADP = AMP + phosphate + NADH + H(+)</text>
        <dbReference type="Rhea" id="RHEA:32223"/>
        <dbReference type="ChEBI" id="CHEBI:15378"/>
        <dbReference type="ChEBI" id="CHEBI:43474"/>
        <dbReference type="ChEBI" id="CHEBI:57945"/>
        <dbReference type="ChEBI" id="CHEBI:64074"/>
        <dbReference type="ChEBI" id="CHEBI:456215"/>
        <dbReference type="ChEBI" id="CHEBI:456216"/>
        <dbReference type="EC" id="4.2.1.136"/>
    </reaction>
</comment>
<keyword evidence="24" id="KW-1185">Reference proteome</keyword>
<dbReference type="PROSITE" id="PS51383">
    <property type="entry name" value="YJEF_C_3"/>
    <property type="match status" value="1"/>
</dbReference>
<dbReference type="PIRSF" id="PIRSF017184">
    <property type="entry name" value="Nnr"/>
    <property type="match status" value="1"/>
</dbReference>
<evidence type="ECO:0000256" key="18">
    <source>
        <dbReference type="HAMAP-Rule" id="MF_01966"/>
    </source>
</evidence>
<feature type="binding site" evidence="17">
    <location>
        <position position="366"/>
    </location>
    <ligand>
        <name>(6S)-NADPHX</name>
        <dbReference type="ChEBI" id="CHEBI:64076"/>
    </ligand>
</feature>
<dbReference type="Gene3D" id="3.40.50.10260">
    <property type="entry name" value="YjeF N-terminal domain"/>
    <property type="match status" value="1"/>
</dbReference>
<evidence type="ECO:0000256" key="4">
    <source>
        <dbReference type="ARBA" id="ARBA00009524"/>
    </source>
</evidence>
<comment type="similarity">
    <text evidence="3 19">In the N-terminal section; belongs to the NnrE/AIBP family.</text>
</comment>
<evidence type="ECO:0000313" key="25">
    <source>
        <dbReference type="Proteomes" id="UP000183090"/>
    </source>
</evidence>
<dbReference type="SUPFAM" id="SSF64153">
    <property type="entry name" value="YjeF N-terminal domain-like"/>
    <property type="match status" value="1"/>
</dbReference>
<feature type="binding site" evidence="17">
    <location>
        <position position="432"/>
    </location>
    <ligand>
        <name>AMP</name>
        <dbReference type="ChEBI" id="CHEBI:456215"/>
    </ligand>
</feature>
<dbReference type="AlphaFoldDB" id="A0A0F7HJE0"/>
<reference evidence="22 24" key="1">
    <citation type="journal article" date="2015" name="Int. J. Syst. Evol. Microbiol.">
        <title>Complete genome sequence of Salinicoccus halodurans H3B36, isolated from the Qaidam Basin in China.</title>
        <authorList>
            <person name="Jiang K."/>
            <person name="Xue Y."/>
            <person name="Ma Y."/>
        </authorList>
    </citation>
    <scope>NUCLEOTIDE SEQUENCE [LARGE SCALE GENOMIC DNA]</scope>
    <source>
        <strain evidence="22 24">H3B36</strain>
    </source>
</reference>
<comment type="similarity">
    <text evidence="17">Belongs to the NnrD/CARKD family.</text>
</comment>
<dbReference type="GO" id="GO:0110051">
    <property type="term" value="P:metabolite repair"/>
    <property type="evidence" value="ECO:0007669"/>
    <property type="project" value="TreeGrafter"/>
</dbReference>
<proteinExistence type="inferred from homology"/>
<feature type="binding site" evidence="17">
    <location>
        <position position="256"/>
    </location>
    <ligand>
        <name>(6S)-NADPHX</name>
        <dbReference type="ChEBI" id="CHEBI:64076"/>
    </ligand>
</feature>
<evidence type="ECO:0000256" key="11">
    <source>
        <dbReference type="ARBA" id="ARBA00023235"/>
    </source>
</evidence>
<evidence type="ECO:0000256" key="10">
    <source>
        <dbReference type="ARBA" id="ARBA00023027"/>
    </source>
</evidence>
<dbReference type="PANTHER" id="PTHR12592">
    <property type="entry name" value="ATP-DEPENDENT (S)-NAD(P)H-HYDRATE DEHYDRATASE FAMILY MEMBER"/>
    <property type="match status" value="1"/>
</dbReference>
<dbReference type="InterPro" id="IPR004443">
    <property type="entry name" value="YjeF_N_dom"/>
</dbReference>
<protein>
    <recommendedName>
        <fullName evidence="19">Bifunctional NAD(P)H-hydrate repair enzyme</fullName>
    </recommendedName>
    <alternativeName>
        <fullName evidence="19">Nicotinamide nucleotide repair protein</fullName>
    </alternativeName>
    <domain>
        <recommendedName>
            <fullName evidence="19">ADP-dependent (S)-NAD(P)H-hydrate dehydratase</fullName>
            <ecNumber evidence="19">4.2.1.136</ecNumber>
        </recommendedName>
        <alternativeName>
            <fullName evidence="19">ADP-dependent NAD(P)HX dehydratase</fullName>
        </alternativeName>
    </domain>
    <domain>
        <recommendedName>
            <fullName evidence="19">NAD(P)H-hydrate epimerase</fullName>
            <ecNumber evidence="19">5.1.99.6</ecNumber>
        </recommendedName>
    </domain>
</protein>
<evidence type="ECO:0000256" key="2">
    <source>
        <dbReference type="ARBA" id="ARBA00000909"/>
    </source>
</evidence>
<evidence type="ECO:0000256" key="6">
    <source>
        <dbReference type="ARBA" id="ARBA00022741"/>
    </source>
</evidence>
<dbReference type="NCBIfam" id="TIGR00197">
    <property type="entry name" value="yjeF_nterm"/>
    <property type="match status" value="1"/>
</dbReference>
<evidence type="ECO:0000259" key="21">
    <source>
        <dbReference type="PROSITE" id="PS51385"/>
    </source>
</evidence>
<dbReference type="EMBL" id="CP011366">
    <property type="protein sequence ID" value="AKG72863.1"/>
    <property type="molecule type" value="Genomic_DNA"/>
</dbReference>